<dbReference type="AlphaFoldDB" id="A0A2Z6ZXD0"/>
<keyword evidence="3" id="KW-1185">Reference proteome</keyword>
<reference evidence="2 3" key="1">
    <citation type="journal article" date="2015" name="Proc. Natl. Acad. Sci. U.S.A.">
        <title>The resurrection genome of Boea hygrometrica: A blueprint for survival of dehydration.</title>
        <authorList>
            <person name="Xiao L."/>
            <person name="Yang G."/>
            <person name="Zhang L."/>
            <person name="Yang X."/>
            <person name="Zhao S."/>
            <person name="Ji Z."/>
            <person name="Zhou Q."/>
            <person name="Hu M."/>
            <person name="Wang Y."/>
            <person name="Chen M."/>
            <person name="Xu Y."/>
            <person name="Jin H."/>
            <person name="Xiao X."/>
            <person name="Hu G."/>
            <person name="Bao F."/>
            <person name="Hu Y."/>
            <person name="Wan P."/>
            <person name="Li L."/>
            <person name="Deng X."/>
            <person name="Kuang T."/>
            <person name="Xiang C."/>
            <person name="Zhu J.K."/>
            <person name="Oliver M.J."/>
            <person name="He Y."/>
        </authorList>
    </citation>
    <scope>NUCLEOTIDE SEQUENCE [LARGE SCALE GENOMIC DNA]</scope>
    <source>
        <strain evidence="3">cv. XS01</strain>
    </source>
</reference>
<accession>A0A2Z6ZXD0</accession>
<feature type="compositionally biased region" description="Basic residues" evidence="1">
    <location>
        <begin position="94"/>
        <end position="108"/>
    </location>
</feature>
<dbReference type="Proteomes" id="UP000250235">
    <property type="component" value="Unassembled WGS sequence"/>
</dbReference>
<feature type="region of interest" description="Disordered" evidence="1">
    <location>
        <begin position="94"/>
        <end position="115"/>
    </location>
</feature>
<gene>
    <name evidence="2" type="ORF">F511_45367</name>
</gene>
<name>A0A2Z6ZXD0_9LAMI</name>
<protein>
    <submittedName>
        <fullName evidence="2">Uncharacterized protein</fullName>
    </submittedName>
</protein>
<evidence type="ECO:0000313" key="3">
    <source>
        <dbReference type="Proteomes" id="UP000250235"/>
    </source>
</evidence>
<evidence type="ECO:0000256" key="1">
    <source>
        <dbReference type="SAM" id="MobiDB-lite"/>
    </source>
</evidence>
<evidence type="ECO:0000313" key="2">
    <source>
        <dbReference type="EMBL" id="KZV07154.1"/>
    </source>
</evidence>
<sequence>MKSQRWISSFGPGPVGTPPPPFLSHAAAARCRRKFVSGQLDEENPFVLISSALLVQPDEGVSDLVVDRIGVNYRNLPRRDGFLIETSKLRRTATGRRRVRRPPRSRSTRMRERNHARWSRMARGRRRKRHVRGAHRCAWAAESRRPPFLHYVAQAPLLGVLLRDVAPLVALDGRVSTPRDGAAGRCNVGTPLREVGDRRIHGGAALRCASRDGARAAAAFFVVAAPPSPAAAPPSLRRVSDDVVTAGLISSRV</sequence>
<dbReference type="EMBL" id="KV040503">
    <property type="protein sequence ID" value="KZV07154.1"/>
    <property type="molecule type" value="Genomic_DNA"/>
</dbReference>
<organism evidence="2 3">
    <name type="scientific">Dorcoceras hygrometricum</name>
    <dbReference type="NCBI Taxonomy" id="472368"/>
    <lineage>
        <taxon>Eukaryota</taxon>
        <taxon>Viridiplantae</taxon>
        <taxon>Streptophyta</taxon>
        <taxon>Embryophyta</taxon>
        <taxon>Tracheophyta</taxon>
        <taxon>Spermatophyta</taxon>
        <taxon>Magnoliopsida</taxon>
        <taxon>eudicotyledons</taxon>
        <taxon>Gunneridae</taxon>
        <taxon>Pentapetalae</taxon>
        <taxon>asterids</taxon>
        <taxon>lamiids</taxon>
        <taxon>Lamiales</taxon>
        <taxon>Gesneriaceae</taxon>
        <taxon>Didymocarpoideae</taxon>
        <taxon>Trichosporeae</taxon>
        <taxon>Loxocarpinae</taxon>
        <taxon>Dorcoceras</taxon>
    </lineage>
</organism>
<proteinExistence type="predicted"/>